<dbReference type="Pfam" id="PF15860">
    <property type="entry name" value="DUF4728"/>
    <property type="match status" value="1"/>
</dbReference>
<name>A0AAW0UWI4_SCYPA</name>
<dbReference type="AlphaFoldDB" id="A0AAW0UWI4"/>
<keyword evidence="1" id="KW-0812">Transmembrane</keyword>
<protein>
    <submittedName>
        <fullName evidence="2">Uncharacterized protein</fullName>
    </submittedName>
</protein>
<dbReference type="PANTHER" id="PTHR36694:SF11">
    <property type="entry name" value="LP21121P-RELATED"/>
    <property type="match status" value="1"/>
</dbReference>
<keyword evidence="1" id="KW-1133">Transmembrane helix</keyword>
<evidence type="ECO:0000313" key="2">
    <source>
        <dbReference type="EMBL" id="KAK8403386.1"/>
    </source>
</evidence>
<dbReference type="EMBL" id="JARAKH010000006">
    <property type="protein sequence ID" value="KAK8403386.1"/>
    <property type="molecule type" value="Genomic_DNA"/>
</dbReference>
<organism evidence="2 3">
    <name type="scientific">Scylla paramamosain</name>
    <name type="common">Mud crab</name>
    <dbReference type="NCBI Taxonomy" id="85552"/>
    <lineage>
        <taxon>Eukaryota</taxon>
        <taxon>Metazoa</taxon>
        <taxon>Ecdysozoa</taxon>
        <taxon>Arthropoda</taxon>
        <taxon>Crustacea</taxon>
        <taxon>Multicrustacea</taxon>
        <taxon>Malacostraca</taxon>
        <taxon>Eumalacostraca</taxon>
        <taxon>Eucarida</taxon>
        <taxon>Decapoda</taxon>
        <taxon>Pleocyemata</taxon>
        <taxon>Brachyura</taxon>
        <taxon>Eubrachyura</taxon>
        <taxon>Portunoidea</taxon>
        <taxon>Portunidae</taxon>
        <taxon>Portuninae</taxon>
        <taxon>Scylla</taxon>
    </lineage>
</organism>
<feature type="transmembrane region" description="Helical" evidence="1">
    <location>
        <begin position="201"/>
        <end position="223"/>
    </location>
</feature>
<feature type="transmembrane region" description="Helical" evidence="1">
    <location>
        <begin position="169"/>
        <end position="195"/>
    </location>
</feature>
<keyword evidence="3" id="KW-1185">Reference proteome</keyword>
<keyword evidence="1" id="KW-0472">Membrane</keyword>
<comment type="caution">
    <text evidence="2">The sequence shown here is derived from an EMBL/GenBank/DDBJ whole genome shotgun (WGS) entry which is preliminary data.</text>
</comment>
<proteinExistence type="predicted"/>
<accession>A0AAW0UWI4</accession>
<evidence type="ECO:0000256" key="1">
    <source>
        <dbReference type="SAM" id="Phobius"/>
    </source>
</evidence>
<dbReference type="Proteomes" id="UP001487740">
    <property type="component" value="Unassembled WGS sequence"/>
</dbReference>
<feature type="transmembrane region" description="Helical" evidence="1">
    <location>
        <begin position="70"/>
        <end position="93"/>
    </location>
</feature>
<feature type="transmembrane region" description="Helical" evidence="1">
    <location>
        <begin position="139"/>
        <end position="162"/>
    </location>
</feature>
<dbReference type="InterPro" id="IPR031720">
    <property type="entry name" value="DUF4728"/>
</dbReference>
<evidence type="ECO:0000313" key="3">
    <source>
        <dbReference type="Proteomes" id="UP001487740"/>
    </source>
</evidence>
<dbReference type="PANTHER" id="PTHR36694">
    <property type="entry name" value="PASIFLORA 1, ISOFORM A-RELATED"/>
    <property type="match status" value="1"/>
</dbReference>
<sequence length="241" mass="26306">MGRAAILTGGHQTRAPVGGKRARREVVVGGAATFFTFLTKFRVSLAANMPILGSCCICLDLKVGTKIIGILNLIGAIFSSLSMAISLVMVMFLDAGVSTAKAVNEIHRSRLNDDDYMDTQDQPKQIMELVQEHLSYVKIALYVMLALALLLIITSSMLIHGVRRDRRGLLLPFIVQQLVNIVVFVGLDIAVLVLFGAHKVIIGSVLSMLVGCLIQLYLVLVVVSQYQALGLIRMHEEISMK</sequence>
<reference evidence="2 3" key="1">
    <citation type="submission" date="2023-03" db="EMBL/GenBank/DDBJ databases">
        <title>High-quality genome of Scylla paramamosain provides insights in environmental adaptation.</title>
        <authorList>
            <person name="Zhang L."/>
        </authorList>
    </citation>
    <scope>NUCLEOTIDE SEQUENCE [LARGE SCALE GENOMIC DNA]</scope>
    <source>
        <strain evidence="2">LZ_2023a</strain>
        <tissue evidence="2">Muscle</tissue>
    </source>
</reference>
<gene>
    <name evidence="2" type="ORF">O3P69_000472</name>
</gene>